<evidence type="ECO:0000256" key="1">
    <source>
        <dbReference type="ARBA" id="ARBA00009512"/>
    </source>
</evidence>
<sequence>MKDVQRLVFRHIYLLIVANFSVLRNIFLHVSINPMEAEESRTYEAAYLLKGDLGEEKAIETGDNLRRLIEDEHGIVSLETRPRKQKLAYSIKKYDTAFFGSLKFILPAEKIALLRKHFEKFDLLRLLLNQVKYSKEKYKSSFKKRLISRPASQSLSQPIIGEVKNKNIAEGSIKKIAPSEEAAGKKPLQVEEIDKKIEEILNQ</sequence>
<evidence type="ECO:0000313" key="4">
    <source>
        <dbReference type="EMBL" id="PJC25077.1"/>
    </source>
</evidence>
<dbReference type="SUPFAM" id="SSF54995">
    <property type="entry name" value="Ribosomal protein S6"/>
    <property type="match status" value="1"/>
</dbReference>
<accession>A0A2M8EQV2</accession>
<protein>
    <recommendedName>
        <fullName evidence="2">Small ribosomal subunit protein bS6</fullName>
    </recommendedName>
    <alternativeName>
        <fullName evidence="3">30S ribosomal protein S6</fullName>
    </alternativeName>
</protein>
<evidence type="ECO:0000256" key="3">
    <source>
        <dbReference type="ARBA" id="ARBA00035520"/>
    </source>
</evidence>
<dbReference type="InterPro" id="IPR014717">
    <property type="entry name" value="Transl_elong_EF1B/ribsomal_bS6"/>
</dbReference>
<dbReference type="AlphaFoldDB" id="A0A2M8EQV2"/>
<dbReference type="GO" id="GO:0003735">
    <property type="term" value="F:structural constituent of ribosome"/>
    <property type="evidence" value="ECO:0007669"/>
    <property type="project" value="InterPro"/>
</dbReference>
<dbReference type="InterPro" id="IPR000529">
    <property type="entry name" value="Ribosomal_bS6"/>
</dbReference>
<dbReference type="GO" id="GO:0019843">
    <property type="term" value="F:rRNA binding"/>
    <property type="evidence" value="ECO:0007669"/>
    <property type="project" value="InterPro"/>
</dbReference>
<dbReference type="EMBL" id="PFSH01000031">
    <property type="protein sequence ID" value="PJC25077.1"/>
    <property type="molecule type" value="Genomic_DNA"/>
</dbReference>
<dbReference type="GO" id="GO:0006412">
    <property type="term" value="P:translation"/>
    <property type="evidence" value="ECO:0007669"/>
    <property type="project" value="InterPro"/>
</dbReference>
<dbReference type="InterPro" id="IPR035980">
    <property type="entry name" value="Ribosomal_bS6_sf"/>
</dbReference>
<dbReference type="GO" id="GO:0005840">
    <property type="term" value="C:ribosome"/>
    <property type="evidence" value="ECO:0007669"/>
    <property type="project" value="InterPro"/>
</dbReference>
<evidence type="ECO:0000313" key="5">
    <source>
        <dbReference type="Proteomes" id="UP000230228"/>
    </source>
</evidence>
<name>A0A2M8EQV2_9BACT</name>
<comment type="caution">
    <text evidence="4">The sequence shown here is derived from an EMBL/GenBank/DDBJ whole genome shotgun (WGS) entry which is preliminary data.</text>
</comment>
<gene>
    <name evidence="4" type="ORF">CO056_02190</name>
</gene>
<organism evidence="4 5">
    <name type="scientific">Candidatus Tagabacteria bacterium CG_4_9_14_0_2_um_filter_41_11</name>
    <dbReference type="NCBI Taxonomy" id="1975019"/>
    <lineage>
        <taxon>Bacteria</taxon>
        <taxon>Candidatus Tagaibacteriota</taxon>
    </lineage>
</organism>
<dbReference type="Gene3D" id="3.30.70.60">
    <property type="match status" value="1"/>
</dbReference>
<proteinExistence type="inferred from homology"/>
<reference evidence="5" key="1">
    <citation type="submission" date="2017-09" db="EMBL/GenBank/DDBJ databases">
        <title>Depth-based differentiation of microbial function through sediment-hosted aquifers and enrichment of novel symbionts in the deep terrestrial subsurface.</title>
        <authorList>
            <person name="Probst A.J."/>
            <person name="Ladd B."/>
            <person name="Jarett J.K."/>
            <person name="Geller-Mcgrath D.E."/>
            <person name="Sieber C.M.K."/>
            <person name="Emerson J.B."/>
            <person name="Anantharaman K."/>
            <person name="Thomas B.C."/>
            <person name="Malmstrom R."/>
            <person name="Stieglmeier M."/>
            <person name="Klingl A."/>
            <person name="Woyke T."/>
            <person name="Ryan C.M."/>
            <person name="Banfield J.F."/>
        </authorList>
    </citation>
    <scope>NUCLEOTIDE SEQUENCE [LARGE SCALE GENOMIC DNA]</scope>
</reference>
<evidence type="ECO:0000256" key="2">
    <source>
        <dbReference type="ARBA" id="ARBA00035294"/>
    </source>
</evidence>
<dbReference type="Proteomes" id="UP000230228">
    <property type="component" value="Unassembled WGS sequence"/>
</dbReference>
<dbReference type="Pfam" id="PF01250">
    <property type="entry name" value="Ribosomal_S6"/>
    <property type="match status" value="1"/>
</dbReference>
<comment type="similarity">
    <text evidence="1">Belongs to the bacterial ribosomal protein bS6 family.</text>
</comment>